<accession>A0ABW4VMC4</accession>
<protein>
    <submittedName>
        <fullName evidence="3">Endonuclease/exonuclease/phosphatase family protein</fullName>
    </submittedName>
</protein>
<keyword evidence="3" id="KW-0378">Hydrolase</keyword>
<dbReference type="InterPro" id="IPR036691">
    <property type="entry name" value="Endo/exonu/phosph_ase_sf"/>
</dbReference>
<proteinExistence type="predicted"/>
<evidence type="ECO:0000313" key="4">
    <source>
        <dbReference type="Proteomes" id="UP001597361"/>
    </source>
</evidence>
<dbReference type="PANTHER" id="PTHR14859:SF15">
    <property type="entry name" value="ENDONUCLEASE_EXONUCLEASE_PHOSPHATASE DOMAIN-CONTAINING PROTEIN"/>
    <property type="match status" value="1"/>
</dbReference>
<keyword evidence="3" id="KW-0255">Endonuclease</keyword>
<keyword evidence="3" id="KW-0540">Nuclease</keyword>
<evidence type="ECO:0000259" key="2">
    <source>
        <dbReference type="Pfam" id="PF03372"/>
    </source>
</evidence>
<keyword evidence="1" id="KW-0732">Signal</keyword>
<dbReference type="SUPFAM" id="SSF56219">
    <property type="entry name" value="DNase I-like"/>
    <property type="match status" value="1"/>
</dbReference>
<dbReference type="InterPro" id="IPR005135">
    <property type="entry name" value="Endo/exonuclease/phosphatase"/>
</dbReference>
<dbReference type="PANTHER" id="PTHR14859">
    <property type="entry name" value="CALCOFLUOR WHITE HYPERSENSITIVE PROTEIN PRECURSOR"/>
    <property type="match status" value="1"/>
</dbReference>
<evidence type="ECO:0000256" key="1">
    <source>
        <dbReference type="SAM" id="SignalP"/>
    </source>
</evidence>
<dbReference type="Gene3D" id="3.60.10.10">
    <property type="entry name" value="Endonuclease/exonuclease/phosphatase"/>
    <property type="match status" value="1"/>
</dbReference>
<gene>
    <name evidence="3" type="ORF">ACFSKL_03955</name>
</gene>
<evidence type="ECO:0000313" key="3">
    <source>
        <dbReference type="EMBL" id="MFD2033930.1"/>
    </source>
</evidence>
<feature type="chain" id="PRO_5045497828" evidence="1">
    <location>
        <begin position="21"/>
        <end position="265"/>
    </location>
</feature>
<dbReference type="GO" id="GO:0004519">
    <property type="term" value="F:endonuclease activity"/>
    <property type="evidence" value="ECO:0007669"/>
    <property type="project" value="UniProtKB-KW"/>
</dbReference>
<dbReference type="Pfam" id="PF03372">
    <property type="entry name" value="Exo_endo_phos"/>
    <property type="match status" value="1"/>
</dbReference>
<feature type="domain" description="Endonuclease/exonuclease/phosphatase" evidence="2">
    <location>
        <begin position="29"/>
        <end position="254"/>
    </location>
</feature>
<dbReference type="RefSeq" id="WP_376883686.1">
    <property type="nucleotide sequence ID" value="NZ_JBHUHR010000012.1"/>
</dbReference>
<keyword evidence="4" id="KW-1185">Reference proteome</keyword>
<reference evidence="4" key="1">
    <citation type="journal article" date="2019" name="Int. J. Syst. Evol. Microbiol.">
        <title>The Global Catalogue of Microorganisms (GCM) 10K type strain sequencing project: providing services to taxonomists for standard genome sequencing and annotation.</title>
        <authorList>
            <consortium name="The Broad Institute Genomics Platform"/>
            <consortium name="The Broad Institute Genome Sequencing Center for Infectious Disease"/>
            <person name="Wu L."/>
            <person name="Ma J."/>
        </authorList>
    </citation>
    <scope>NUCLEOTIDE SEQUENCE [LARGE SCALE GENOMIC DNA]</scope>
    <source>
        <strain evidence="4">CGMCC 1.15180</strain>
    </source>
</reference>
<dbReference type="EMBL" id="JBHUHR010000012">
    <property type="protein sequence ID" value="MFD2033930.1"/>
    <property type="molecule type" value="Genomic_DNA"/>
</dbReference>
<organism evidence="3 4">
    <name type="scientific">Belliella marina</name>
    <dbReference type="NCBI Taxonomy" id="1644146"/>
    <lineage>
        <taxon>Bacteria</taxon>
        <taxon>Pseudomonadati</taxon>
        <taxon>Bacteroidota</taxon>
        <taxon>Cytophagia</taxon>
        <taxon>Cytophagales</taxon>
        <taxon>Cyclobacteriaceae</taxon>
        <taxon>Belliella</taxon>
    </lineage>
</organism>
<feature type="signal peptide" evidence="1">
    <location>
        <begin position="1"/>
        <end position="20"/>
    </location>
</feature>
<dbReference type="InterPro" id="IPR051916">
    <property type="entry name" value="GPI-anchor_lipid_remodeler"/>
</dbReference>
<comment type="caution">
    <text evidence="3">The sequence shown here is derived from an EMBL/GenBank/DDBJ whole genome shotgun (WGS) entry which is preliminary data.</text>
</comment>
<name>A0ABW4VMC4_9BACT</name>
<sequence>MYYRLIFLNLFLLISLSNQAQNAKELTLMTYNIYHGEDPYNLGQSNLRDIAELILEIQPDLVAFQEVDSMTVRTQGFNTGKKLDVVNELGKMTGMQSFFAKAIDYSEGGYGEGLLSNLPVSFKSYSLPTPHGGEGRSIGVAEVEIGNTKLLFAGTHLCHEFEGNRKAQVEESIRILKESGFPTVIAGDFNFTSEEVGYEVISEHYTDAALDFGDPQLTYSSKDPKKRLDYFWLDKGSDWEIVSVEVLEVAYSDHLPVVIKVRLKD</sequence>
<dbReference type="Proteomes" id="UP001597361">
    <property type="component" value="Unassembled WGS sequence"/>
</dbReference>